<feature type="compositionally biased region" description="Basic and acidic residues" evidence="1">
    <location>
        <begin position="239"/>
        <end position="255"/>
    </location>
</feature>
<reference evidence="2" key="2">
    <citation type="submission" date="2023-05" db="EMBL/GenBank/DDBJ databases">
        <authorList>
            <consortium name="Lawrence Berkeley National Laboratory"/>
            <person name="Steindorff A."/>
            <person name="Hensen N."/>
            <person name="Bonometti L."/>
            <person name="Westerberg I."/>
            <person name="Brannstrom I.O."/>
            <person name="Guillou S."/>
            <person name="Cros-Aarteil S."/>
            <person name="Calhoun S."/>
            <person name="Haridas S."/>
            <person name="Kuo A."/>
            <person name="Mondo S."/>
            <person name="Pangilinan J."/>
            <person name="Riley R."/>
            <person name="Labutti K."/>
            <person name="Andreopoulos B."/>
            <person name="Lipzen A."/>
            <person name="Chen C."/>
            <person name="Yanf M."/>
            <person name="Daum C."/>
            <person name="Ng V."/>
            <person name="Clum A."/>
            <person name="Ohm R."/>
            <person name="Martin F."/>
            <person name="Silar P."/>
            <person name="Natvig D."/>
            <person name="Lalanne C."/>
            <person name="Gautier V."/>
            <person name="Ament-Velasquez S.L."/>
            <person name="Kruys A."/>
            <person name="Hutchinson M.I."/>
            <person name="Powell A.J."/>
            <person name="Barry K."/>
            <person name="Miller A.N."/>
            <person name="Grigoriev I.V."/>
            <person name="Debuchy R."/>
            <person name="Gladieux P."/>
            <person name="Thoren M.H."/>
            <person name="Johannesson H."/>
        </authorList>
    </citation>
    <scope>NUCLEOTIDE SEQUENCE</scope>
    <source>
        <strain evidence="2">CBS 141.50</strain>
    </source>
</reference>
<evidence type="ECO:0000313" key="2">
    <source>
        <dbReference type="EMBL" id="KAK4141221.1"/>
    </source>
</evidence>
<feature type="region of interest" description="Disordered" evidence="1">
    <location>
        <begin position="1"/>
        <end position="404"/>
    </location>
</feature>
<feature type="compositionally biased region" description="Basic and acidic residues" evidence="1">
    <location>
        <begin position="219"/>
        <end position="231"/>
    </location>
</feature>
<feature type="compositionally biased region" description="Polar residues" evidence="1">
    <location>
        <begin position="544"/>
        <end position="553"/>
    </location>
</feature>
<dbReference type="RefSeq" id="XP_062634592.1">
    <property type="nucleotide sequence ID" value="XM_062781671.1"/>
</dbReference>
<feature type="compositionally biased region" description="Basic and acidic residues" evidence="1">
    <location>
        <begin position="280"/>
        <end position="301"/>
    </location>
</feature>
<feature type="region of interest" description="Disordered" evidence="1">
    <location>
        <begin position="543"/>
        <end position="679"/>
    </location>
</feature>
<comment type="caution">
    <text evidence="2">The sequence shown here is derived from an EMBL/GenBank/DDBJ whole genome shotgun (WGS) entry which is preliminary data.</text>
</comment>
<keyword evidence="3" id="KW-1185">Reference proteome</keyword>
<feature type="compositionally biased region" description="Basic and acidic residues" evidence="1">
    <location>
        <begin position="357"/>
        <end position="385"/>
    </location>
</feature>
<feature type="region of interest" description="Disordered" evidence="1">
    <location>
        <begin position="711"/>
        <end position="779"/>
    </location>
</feature>
<accession>A0AAN6UYP2</accession>
<feature type="compositionally biased region" description="Acidic residues" evidence="1">
    <location>
        <begin position="638"/>
        <end position="649"/>
    </location>
</feature>
<evidence type="ECO:0008006" key="4">
    <source>
        <dbReference type="Google" id="ProtNLM"/>
    </source>
</evidence>
<dbReference type="Proteomes" id="UP001302676">
    <property type="component" value="Unassembled WGS sequence"/>
</dbReference>
<gene>
    <name evidence="2" type="ORF">C8A04DRAFT_31197</name>
</gene>
<feature type="compositionally biased region" description="Polar residues" evidence="1">
    <location>
        <begin position="669"/>
        <end position="679"/>
    </location>
</feature>
<evidence type="ECO:0000313" key="3">
    <source>
        <dbReference type="Proteomes" id="UP001302676"/>
    </source>
</evidence>
<protein>
    <recommendedName>
        <fullName evidence="4">Glucan 1, 4-alpha-glucosidase</fullName>
    </recommendedName>
</protein>
<organism evidence="2 3">
    <name type="scientific">Dichotomopilus funicola</name>
    <dbReference type="NCBI Taxonomy" id="1934379"/>
    <lineage>
        <taxon>Eukaryota</taxon>
        <taxon>Fungi</taxon>
        <taxon>Dikarya</taxon>
        <taxon>Ascomycota</taxon>
        <taxon>Pezizomycotina</taxon>
        <taxon>Sordariomycetes</taxon>
        <taxon>Sordariomycetidae</taxon>
        <taxon>Sordariales</taxon>
        <taxon>Chaetomiaceae</taxon>
        <taxon>Dichotomopilus</taxon>
    </lineage>
</organism>
<dbReference type="EMBL" id="MU853615">
    <property type="protein sequence ID" value="KAK4141221.1"/>
    <property type="molecule type" value="Genomic_DNA"/>
</dbReference>
<dbReference type="GeneID" id="87818284"/>
<dbReference type="AlphaFoldDB" id="A0AAN6UYP2"/>
<sequence length="796" mass="84606">MDDPWGSPWAATDSDKGRRAASPAKSDIAPPPRAFLSASNSPRIPDGLEQHSPWGGGIGGGGGTGGDDAGGFGEWATPAAVVDTPGHSVWAGGWGGSSPNLLATPRDDAALGRNSPITLPGSVASSKPTGSSSGFRQPSPDPWGSGFSSRRPSHNDAGSTPRLVVETASPVDEPIELVDGGVFGIDGDSTWGKADTGGDSIPTMTDVPDITTSPVRVSVENKEEERRDKRSTPVPAPSDDARFSVESIAHGHEDQFSAPSNDNTDYEEDRQDSPITSIDEEPRGLRPVSRKESNKVHELVVKFDGLARAASEEREVVARARSTSRSSAQKREDWTDAGDFGEFEDTHEDGQGGNHELSVRLEEPPEEPEPKRDPRPEEAPQRDADTTLSTHSEPDTPPPRLSPIAKYGPIHFGVDLALIGKLLSEPSTSNKLPEVERSVPDHVISDSFTTISERKSWYRISRLGSSRRHNAGDDDNYRRVAWPSSTVHDDTIKIVRRWMEEDSIAGRVALGGGISKTQKNMFGWDSSAEPVALETIFRKKFSHNRASSAQPLKTTGLFPGPTDGPAKASPLRSAHRATESVGPGVPSFGWGSTNDPPPRATHQRTLSGQSSTSSTAIPAPATAVVPEPRLSVSKNDDNDNDEDDDDEWGEMVSSPVVSQPPVLPATKQAPPTTLKTTQTVIPQQPNEPVVEESQNMVDVSIFDSIPANPMPASEMPATPASISKVVETADTDSTAGPNPAPGVGDTSIAKTAVDSTSSTLTGDALSSATVDEPQDDQEETVHRILAGLPDFSYMSL</sequence>
<evidence type="ECO:0000256" key="1">
    <source>
        <dbReference type="SAM" id="MobiDB-lite"/>
    </source>
</evidence>
<feature type="compositionally biased region" description="Acidic residues" evidence="1">
    <location>
        <begin position="335"/>
        <end position="347"/>
    </location>
</feature>
<feature type="compositionally biased region" description="Gly residues" evidence="1">
    <location>
        <begin position="54"/>
        <end position="73"/>
    </location>
</feature>
<feature type="compositionally biased region" description="Polar residues" evidence="1">
    <location>
        <begin position="753"/>
        <end position="769"/>
    </location>
</feature>
<feature type="compositionally biased region" description="Low complexity" evidence="1">
    <location>
        <begin position="610"/>
        <end position="628"/>
    </location>
</feature>
<proteinExistence type="predicted"/>
<name>A0AAN6UYP2_9PEZI</name>
<feature type="compositionally biased region" description="Polar residues" evidence="1">
    <location>
        <begin position="123"/>
        <end position="136"/>
    </location>
</feature>
<reference evidence="2" key="1">
    <citation type="journal article" date="2023" name="Mol. Phylogenet. Evol.">
        <title>Genome-scale phylogeny and comparative genomics of the fungal order Sordariales.</title>
        <authorList>
            <person name="Hensen N."/>
            <person name="Bonometti L."/>
            <person name="Westerberg I."/>
            <person name="Brannstrom I.O."/>
            <person name="Guillou S."/>
            <person name="Cros-Aarteil S."/>
            <person name="Calhoun S."/>
            <person name="Haridas S."/>
            <person name="Kuo A."/>
            <person name="Mondo S."/>
            <person name="Pangilinan J."/>
            <person name="Riley R."/>
            <person name="LaButti K."/>
            <person name="Andreopoulos B."/>
            <person name="Lipzen A."/>
            <person name="Chen C."/>
            <person name="Yan M."/>
            <person name="Daum C."/>
            <person name="Ng V."/>
            <person name="Clum A."/>
            <person name="Steindorff A."/>
            <person name="Ohm R.A."/>
            <person name="Martin F."/>
            <person name="Silar P."/>
            <person name="Natvig D.O."/>
            <person name="Lalanne C."/>
            <person name="Gautier V."/>
            <person name="Ament-Velasquez S.L."/>
            <person name="Kruys A."/>
            <person name="Hutchinson M.I."/>
            <person name="Powell A.J."/>
            <person name="Barry K."/>
            <person name="Miller A.N."/>
            <person name="Grigoriev I.V."/>
            <person name="Debuchy R."/>
            <person name="Gladieux P."/>
            <person name="Hiltunen Thoren M."/>
            <person name="Johannesson H."/>
        </authorList>
    </citation>
    <scope>NUCLEOTIDE SEQUENCE</scope>
    <source>
        <strain evidence="2">CBS 141.50</strain>
    </source>
</reference>